<gene>
    <name evidence="4" type="ORF">NQ317_010144</name>
</gene>
<dbReference type="SMART" id="SM00524">
    <property type="entry name" value="DWB"/>
    <property type="match status" value="1"/>
</dbReference>
<dbReference type="Pfam" id="PF03166">
    <property type="entry name" value="MH2"/>
    <property type="match status" value="1"/>
</dbReference>
<name>A0ABQ9JGD6_9CUCU</name>
<accession>A0ABQ9JGD6</accession>
<reference evidence="4" key="1">
    <citation type="journal article" date="2023" name="Insect Mol. Biol.">
        <title>Genome sequencing provides insights into the evolution of gene families encoding plant cell wall-degrading enzymes in longhorned beetles.</title>
        <authorList>
            <person name="Shin N.R."/>
            <person name="Okamura Y."/>
            <person name="Kirsch R."/>
            <person name="Pauchet Y."/>
        </authorList>
    </citation>
    <scope>NUCLEOTIDE SEQUENCE</scope>
    <source>
        <strain evidence="4">MMC_N1</strain>
    </source>
</reference>
<dbReference type="InterPro" id="IPR008984">
    <property type="entry name" value="SMAD_FHA_dom_sf"/>
</dbReference>
<keyword evidence="2" id="KW-0804">Transcription</keyword>
<organism evidence="4 5">
    <name type="scientific">Molorchus minor</name>
    <dbReference type="NCBI Taxonomy" id="1323400"/>
    <lineage>
        <taxon>Eukaryota</taxon>
        <taxon>Metazoa</taxon>
        <taxon>Ecdysozoa</taxon>
        <taxon>Arthropoda</taxon>
        <taxon>Hexapoda</taxon>
        <taxon>Insecta</taxon>
        <taxon>Pterygota</taxon>
        <taxon>Neoptera</taxon>
        <taxon>Endopterygota</taxon>
        <taxon>Coleoptera</taxon>
        <taxon>Polyphaga</taxon>
        <taxon>Cucujiformia</taxon>
        <taxon>Chrysomeloidea</taxon>
        <taxon>Cerambycidae</taxon>
        <taxon>Lamiinae</taxon>
        <taxon>Monochamini</taxon>
        <taxon>Molorchus</taxon>
    </lineage>
</organism>
<keyword evidence="1" id="KW-0805">Transcription regulation</keyword>
<sequence>WAGPFPVEPAAVNVFGNVPHGDGLNLETLAQQDSVTPPESVRKTRCKIGLGVTLSREDSCVWVYNRSEYPVFVSSLTLEGTDSPSPTRVPGEHCLCVYDPAKAAQQNFGWNFTHPHFGPIDTNSIRISFVKGWGQKYSRREITSCPCWLEILLAPCR</sequence>
<dbReference type="Proteomes" id="UP001162164">
    <property type="component" value="Unassembled WGS sequence"/>
</dbReference>
<dbReference type="PANTHER" id="PTHR13703">
    <property type="entry name" value="SMAD"/>
    <property type="match status" value="1"/>
</dbReference>
<proteinExistence type="predicted"/>
<evidence type="ECO:0000313" key="4">
    <source>
        <dbReference type="EMBL" id="KAJ8976947.1"/>
    </source>
</evidence>
<dbReference type="InterPro" id="IPR017855">
    <property type="entry name" value="SMAD-like_dom_sf"/>
</dbReference>
<evidence type="ECO:0000256" key="1">
    <source>
        <dbReference type="ARBA" id="ARBA00023015"/>
    </source>
</evidence>
<protein>
    <recommendedName>
        <fullName evidence="3">MH2 domain-containing protein</fullName>
    </recommendedName>
</protein>
<dbReference type="PROSITE" id="PS51076">
    <property type="entry name" value="MH2"/>
    <property type="match status" value="1"/>
</dbReference>
<keyword evidence="5" id="KW-1185">Reference proteome</keyword>
<feature type="non-terminal residue" evidence="4">
    <location>
        <position position="1"/>
    </location>
</feature>
<dbReference type="EMBL" id="JAPWTJ010000607">
    <property type="protein sequence ID" value="KAJ8976947.1"/>
    <property type="molecule type" value="Genomic_DNA"/>
</dbReference>
<evidence type="ECO:0000313" key="5">
    <source>
        <dbReference type="Proteomes" id="UP001162164"/>
    </source>
</evidence>
<evidence type="ECO:0000259" key="3">
    <source>
        <dbReference type="PROSITE" id="PS51076"/>
    </source>
</evidence>
<dbReference type="SUPFAM" id="SSF49879">
    <property type="entry name" value="SMAD/FHA domain"/>
    <property type="match status" value="1"/>
</dbReference>
<feature type="domain" description="MH2" evidence="3">
    <location>
        <begin position="1"/>
        <end position="157"/>
    </location>
</feature>
<dbReference type="PANTHER" id="PTHR13703:SF54">
    <property type="entry name" value="MOTHERS AGAINST DECAPENTAPLEGIC HOMOLOG"/>
    <property type="match status" value="1"/>
</dbReference>
<dbReference type="Gene3D" id="2.60.200.10">
    <property type="match status" value="1"/>
</dbReference>
<dbReference type="InterPro" id="IPR013790">
    <property type="entry name" value="Dwarfin"/>
</dbReference>
<dbReference type="InterPro" id="IPR001132">
    <property type="entry name" value="SMAD_dom_Dwarfin-type"/>
</dbReference>
<comment type="caution">
    <text evidence="4">The sequence shown here is derived from an EMBL/GenBank/DDBJ whole genome shotgun (WGS) entry which is preliminary data.</text>
</comment>
<evidence type="ECO:0000256" key="2">
    <source>
        <dbReference type="ARBA" id="ARBA00023163"/>
    </source>
</evidence>